<evidence type="ECO:0000259" key="8">
    <source>
        <dbReference type="Pfam" id="PF01432"/>
    </source>
</evidence>
<comment type="similarity">
    <text evidence="1 7">Belongs to the peptidase M3 family.</text>
</comment>
<dbReference type="GO" id="GO:0006518">
    <property type="term" value="P:peptide metabolic process"/>
    <property type="evidence" value="ECO:0007669"/>
    <property type="project" value="TreeGrafter"/>
</dbReference>
<dbReference type="EMBL" id="SEUB01000002">
    <property type="protein sequence ID" value="RYM43822.1"/>
    <property type="molecule type" value="Genomic_DNA"/>
</dbReference>
<evidence type="ECO:0000256" key="5">
    <source>
        <dbReference type="ARBA" id="ARBA00022833"/>
    </source>
</evidence>
<protein>
    <submittedName>
        <fullName evidence="9">Oligopeptidase A</fullName>
    </submittedName>
</protein>
<dbReference type="RefSeq" id="WP_129998073.1">
    <property type="nucleotide sequence ID" value="NZ_SEUB01000002.1"/>
</dbReference>
<evidence type="ECO:0000313" key="9">
    <source>
        <dbReference type="EMBL" id="RYM43822.1"/>
    </source>
</evidence>
<dbReference type="InterPro" id="IPR024079">
    <property type="entry name" value="MetalloPept_cat_dom_sf"/>
</dbReference>
<organism evidence="9 10">
    <name type="scientific">Pseudomonas koreensis</name>
    <dbReference type="NCBI Taxonomy" id="198620"/>
    <lineage>
        <taxon>Bacteria</taxon>
        <taxon>Pseudomonadati</taxon>
        <taxon>Pseudomonadota</taxon>
        <taxon>Gammaproteobacteria</taxon>
        <taxon>Pseudomonadales</taxon>
        <taxon>Pseudomonadaceae</taxon>
        <taxon>Pseudomonas</taxon>
    </lineage>
</organism>
<dbReference type="Proteomes" id="UP000291107">
    <property type="component" value="Unassembled WGS sequence"/>
</dbReference>
<dbReference type="InterPro" id="IPR024077">
    <property type="entry name" value="Neurolysin/TOP_dom2"/>
</dbReference>
<keyword evidence="5 7" id="KW-0862">Zinc</keyword>
<sequence>MPDINPLLQHWQLPPWSAVRAEHLLPAVEYIVADNQLIIDNVIATQVDHPNWDDVVIAIDEADARLAETMAIIEFLTVIHSDDADWLLQSALSSNAAARFSATRSSHRGLLETCQRLAKSSIAASFSDSRKISLAKILRRFRLAGTELPAAQRAQLAQLNEDIDLQEKRFLANLAATNAAWYKHIDDQTVLEGLTPDVQAHLAANAKQAGLSGWRLTLNQHTFEQIMTHAQNRALREEYFKAYYTRASDQGPTARRFDNEPVLARLLVSRHAKAKLLGFDNFAQLRLHNRMATHTDQVSRFLHQQIALNAAQLARDTAELRVFARQWGIEQVQAWDQDFLAEQLRLQQLDGALHDLREYFPLNATLRSLCRFGEHLFGITLVEDPQGERLDDQVRLFEVSEHGQPIGYIYIDPFHRDTGSDYAWTGVLRNRRITAEGRPVLPIASLQSNFTAAAAGHPDLLSHQDLRVLLHELGHCLHHVLTRSPHYNLSGISQLSRDAAEFTGQLFEHWARSGEFLRWLGTHHETSERLGEAQINRALLALGAQRSRDTAMLLMSALLDFELHRSQGDGRSVQQVFDEVQGVFPHLQLPAECRFANSCDYLATGYEASLYAYKWSGVLASEAFKRFEREGMFNEQTGRDLRETLLSGDMKSLPEALHAFLGQPINPELFAALPD</sequence>
<evidence type="ECO:0000256" key="6">
    <source>
        <dbReference type="ARBA" id="ARBA00023049"/>
    </source>
</evidence>
<evidence type="ECO:0000256" key="4">
    <source>
        <dbReference type="ARBA" id="ARBA00022801"/>
    </source>
</evidence>
<name>A0A4Q4L8E7_9PSED</name>
<dbReference type="Gene3D" id="3.40.390.10">
    <property type="entry name" value="Collagenase (Catalytic Domain)"/>
    <property type="match status" value="1"/>
</dbReference>
<evidence type="ECO:0000256" key="2">
    <source>
        <dbReference type="ARBA" id="ARBA00022670"/>
    </source>
</evidence>
<dbReference type="Gene3D" id="1.10.1370.10">
    <property type="entry name" value="Neurolysin, domain 3"/>
    <property type="match status" value="1"/>
</dbReference>
<gene>
    <name evidence="9" type="ORF">EVS84_07950</name>
</gene>
<dbReference type="SUPFAM" id="SSF55486">
    <property type="entry name" value="Metalloproteases ('zincins'), catalytic domain"/>
    <property type="match status" value="1"/>
</dbReference>
<keyword evidence="4 7" id="KW-0378">Hydrolase</keyword>
<comment type="caution">
    <text evidence="9">The sequence shown here is derived from an EMBL/GenBank/DDBJ whole genome shotgun (WGS) entry which is preliminary data.</text>
</comment>
<keyword evidence="3 7" id="KW-0479">Metal-binding</keyword>
<dbReference type="GO" id="GO:0004222">
    <property type="term" value="F:metalloendopeptidase activity"/>
    <property type="evidence" value="ECO:0007669"/>
    <property type="project" value="InterPro"/>
</dbReference>
<dbReference type="Gene3D" id="1.10.1370.40">
    <property type="match status" value="1"/>
</dbReference>
<evidence type="ECO:0000256" key="1">
    <source>
        <dbReference type="ARBA" id="ARBA00006040"/>
    </source>
</evidence>
<dbReference type="AlphaFoldDB" id="A0A4Q4L8E7"/>
<dbReference type="PANTHER" id="PTHR11804">
    <property type="entry name" value="PROTEASE M3 THIMET OLIGOPEPTIDASE-RELATED"/>
    <property type="match status" value="1"/>
</dbReference>
<dbReference type="PANTHER" id="PTHR11804:SF84">
    <property type="entry name" value="SACCHAROLYSIN"/>
    <property type="match status" value="1"/>
</dbReference>
<reference evidence="9 10" key="1">
    <citation type="submission" date="2019-02" db="EMBL/GenBank/DDBJ databases">
        <title>Genome of Pseudomonas korensis isolated from heavy metal contaminated environment.</title>
        <authorList>
            <person name="Ayangbenro A.S."/>
            <person name="Babalola O."/>
        </authorList>
    </citation>
    <scope>NUCLEOTIDE SEQUENCE [LARGE SCALE GENOMIC DNA]</scope>
    <source>
        <strain evidence="9 10">AB36</strain>
    </source>
</reference>
<dbReference type="GO" id="GO:0006508">
    <property type="term" value="P:proteolysis"/>
    <property type="evidence" value="ECO:0007669"/>
    <property type="project" value="UniProtKB-KW"/>
</dbReference>
<comment type="cofactor">
    <cofactor evidence="7">
        <name>Zn(2+)</name>
        <dbReference type="ChEBI" id="CHEBI:29105"/>
    </cofactor>
    <text evidence="7">Binds 1 zinc ion.</text>
</comment>
<evidence type="ECO:0000256" key="7">
    <source>
        <dbReference type="RuleBase" id="RU003435"/>
    </source>
</evidence>
<evidence type="ECO:0000256" key="3">
    <source>
        <dbReference type="ARBA" id="ARBA00022723"/>
    </source>
</evidence>
<keyword evidence="6 7" id="KW-0482">Metalloprotease</keyword>
<accession>A0A4Q4L8E7</accession>
<proteinExistence type="inferred from homology"/>
<keyword evidence="2 7" id="KW-0645">Protease</keyword>
<dbReference type="InterPro" id="IPR045090">
    <property type="entry name" value="Pept_M3A_M3B"/>
</dbReference>
<feature type="domain" description="Peptidase M3A/M3B catalytic" evidence="8">
    <location>
        <begin position="226"/>
        <end position="669"/>
    </location>
</feature>
<evidence type="ECO:0000313" key="10">
    <source>
        <dbReference type="Proteomes" id="UP000291107"/>
    </source>
</evidence>
<dbReference type="InterPro" id="IPR001567">
    <property type="entry name" value="Pept_M3A_M3B_dom"/>
</dbReference>
<dbReference type="GO" id="GO:0046872">
    <property type="term" value="F:metal ion binding"/>
    <property type="evidence" value="ECO:0007669"/>
    <property type="project" value="UniProtKB-UniRule"/>
</dbReference>
<dbReference type="Pfam" id="PF01432">
    <property type="entry name" value="Peptidase_M3"/>
    <property type="match status" value="1"/>
</dbReference>